<keyword evidence="3 4" id="KW-0732">Signal</keyword>
<feature type="signal peptide" evidence="4">
    <location>
        <begin position="1"/>
        <end position="30"/>
    </location>
</feature>
<evidence type="ECO:0000256" key="4">
    <source>
        <dbReference type="SAM" id="SignalP"/>
    </source>
</evidence>
<keyword evidence="7" id="KW-1185">Reference proteome</keyword>
<evidence type="ECO:0000259" key="5">
    <source>
        <dbReference type="Pfam" id="PF09084"/>
    </source>
</evidence>
<feature type="domain" description="SsuA/THI5-like" evidence="5">
    <location>
        <begin position="53"/>
        <end position="258"/>
    </location>
</feature>
<dbReference type="Pfam" id="PF09084">
    <property type="entry name" value="NMT1"/>
    <property type="match status" value="1"/>
</dbReference>
<feature type="chain" id="PRO_5015159464" evidence="4">
    <location>
        <begin position="31"/>
        <end position="334"/>
    </location>
</feature>
<name>A0A2P7S1V0_9HYPH</name>
<dbReference type="PANTHER" id="PTHR30024:SF47">
    <property type="entry name" value="TAURINE-BINDING PERIPLASMIC PROTEIN"/>
    <property type="match status" value="1"/>
</dbReference>
<protein>
    <submittedName>
        <fullName evidence="6">ABC transporter substrate-binding protein</fullName>
    </submittedName>
</protein>
<evidence type="ECO:0000256" key="3">
    <source>
        <dbReference type="ARBA" id="ARBA00022729"/>
    </source>
</evidence>
<organism evidence="6 7">
    <name type="scientific">Pseudaminobacter soli</name>
    <name type="common">ex Li et al. 2025</name>
    <dbReference type="NCBI Taxonomy" id="1295366"/>
    <lineage>
        <taxon>Bacteria</taxon>
        <taxon>Pseudomonadati</taxon>
        <taxon>Pseudomonadota</taxon>
        <taxon>Alphaproteobacteria</taxon>
        <taxon>Hyphomicrobiales</taxon>
        <taxon>Phyllobacteriaceae</taxon>
        <taxon>Pseudaminobacter</taxon>
    </lineage>
</organism>
<evidence type="ECO:0000256" key="2">
    <source>
        <dbReference type="ARBA" id="ARBA00010742"/>
    </source>
</evidence>
<dbReference type="EMBL" id="PXYL01000018">
    <property type="protein sequence ID" value="PSJ56432.1"/>
    <property type="molecule type" value="Genomic_DNA"/>
</dbReference>
<proteinExistence type="inferred from homology"/>
<dbReference type="RefSeq" id="WP_106726622.1">
    <property type="nucleotide sequence ID" value="NZ_PXYL01000018.1"/>
</dbReference>
<evidence type="ECO:0000256" key="1">
    <source>
        <dbReference type="ARBA" id="ARBA00004418"/>
    </source>
</evidence>
<gene>
    <name evidence="6" type="ORF">C7I85_24440</name>
</gene>
<comment type="subcellular location">
    <subcellularLocation>
        <location evidence="1">Periplasm</location>
    </subcellularLocation>
</comment>
<dbReference type="GO" id="GO:0042597">
    <property type="term" value="C:periplasmic space"/>
    <property type="evidence" value="ECO:0007669"/>
    <property type="project" value="UniProtKB-SubCell"/>
</dbReference>
<dbReference type="SUPFAM" id="SSF53850">
    <property type="entry name" value="Periplasmic binding protein-like II"/>
    <property type="match status" value="1"/>
</dbReference>
<accession>A0A2P7S1V0</accession>
<sequence length="334" mass="35312">MMTVRNHIFGAVAVAALLAGALISPRQAFAEDPAVEPGVFKLAIQPWLGYGMWYIAKEKGFFKANGLEDVELVNFVEDKDMGAAIASGQVNGDNESIQQLLVKVQAGIPLKGILLMDASTKADAILIKGDDIKTPADLKGKQVAFEKGATSDLLLNYILQKNSMTIDDISELPMPAATAGTAIISGTVAAAVTYEPYISTALAADNSIKVLAEAGEAPGLISDMLTIPEDVLKNKPGQVRALLKSWDQALDFYRTHTEEGRAIIAKGVGAEPSELASAFDGVSYYSVAESQEALNGVFKSQTYPSILKAAVAAKMIENDVPYESAVDASVSAVK</sequence>
<dbReference type="PANTHER" id="PTHR30024">
    <property type="entry name" value="ALIPHATIC SULFONATES-BINDING PROTEIN-RELATED"/>
    <property type="match status" value="1"/>
</dbReference>
<evidence type="ECO:0000313" key="7">
    <source>
        <dbReference type="Proteomes" id="UP000240653"/>
    </source>
</evidence>
<dbReference type="Proteomes" id="UP000240653">
    <property type="component" value="Unassembled WGS sequence"/>
</dbReference>
<dbReference type="AlphaFoldDB" id="A0A2P7S1V0"/>
<comment type="similarity">
    <text evidence="2">Belongs to the bacterial solute-binding protein SsuA/TauA family.</text>
</comment>
<comment type="caution">
    <text evidence="6">The sequence shown here is derived from an EMBL/GenBank/DDBJ whole genome shotgun (WGS) entry which is preliminary data.</text>
</comment>
<dbReference type="OrthoDB" id="9815602at2"/>
<dbReference type="InterPro" id="IPR015168">
    <property type="entry name" value="SsuA/THI5"/>
</dbReference>
<dbReference type="Gene3D" id="3.40.190.10">
    <property type="entry name" value="Periplasmic binding protein-like II"/>
    <property type="match status" value="2"/>
</dbReference>
<reference evidence="6 7" key="1">
    <citation type="submission" date="2018-03" db="EMBL/GenBank/DDBJ databases">
        <title>The draft genome of Mesorhizobium soli JCM 19897.</title>
        <authorList>
            <person name="Li L."/>
            <person name="Liu L."/>
            <person name="Liang L."/>
            <person name="Wang T."/>
            <person name="Zhang X."/>
        </authorList>
    </citation>
    <scope>NUCLEOTIDE SEQUENCE [LARGE SCALE GENOMIC DNA]</scope>
    <source>
        <strain evidence="6 7">JCM 19897</strain>
    </source>
</reference>
<evidence type="ECO:0000313" key="6">
    <source>
        <dbReference type="EMBL" id="PSJ56432.1"/>
    </source>
</evidence>